<keyword evidence="2" id="KW-0812">Transmembrane</keyword>
<evidence type="ECO:0000256" key="2">
    <source>
        <dbReference type="SAM" id="Phobius"/>
    </source>
</evidence>
<feature type="transmembrane region" description="Helical" evidence="2">
    <location>
        <begin position="161"/>
        <end position="183"/>
    </location>
</feature>
<sequence>MPVFNARDIIAFPGGDNSSDTVIGNVHFNKTSLDFWNYTLYSNGTISNGSWCFLTFEPYIPSLVLDNGTFVNATWCYTPVNKIGTRAGIGIGFAVLFAAGLGLTLVTLRKHGRLYLPAEKRFYPIGRRWQWYWAIFSCAAALISLFTNIDVDRYYLPELPIVLTSFFWYLMQMGAMAIVWEAVRHWGSWMERQFIDPDPFSLSQDDRRGMIEFWMPLVFYFWLWINFFIVIPRNWGDIEHQRYPEQIVSDAIPTATDARFKTGPFCLVVCWLIIVFSLRHSIQHYCPRNRGLINRAIGFIRFMPARFYFLLPLALVVPAFQALVAWEFAYSPLNVKGLNASIYAGGYLPTLLIVFVQIVWGFITPNEDLELKRQRRIRGDDIDRQLNIHRKPAWWQRVRDAADGGVVGNESMRERIARNVREVGGGKPTARNLEARRAAAQEAGSVEMGPVSPTERPLSKQAVDLLSVTPGDFASARATAMRLDGLSERTRSDRVMQHAAGLLFPNSGGDPAAAARRREELMMDGPPPYVERGRSTTAERPTGLGRGTSTESAGGNSINSPPQQVRSMLDV</sequence>
<feature type="transmembrane region" description="Helical" evidence="2">
    <location>
        <begin position="87"/>
        <end position="108"/>
    </location>
</feature>
<evidence type="ECO:0000313" key="3">
    <source>
        <dbReference type="EMBL" id="KAK1753703.1"/>
    </source>
</evidence>
<protein>
    <submittedName>
        <fullName evidence="3">Uncharacterized protein</fullName>
    </submittedName>
</protein>
<feature type="transmembrane region" description="Helical" evidence="2">
    <location>
        <begin position="307"/>
        <end position="330"/>
    </location>
</feature>
<evidence type="ECO:0000256" key="1">
    <source>
        <dbReference type="SAM" id="MobiDB-lite"/>
    </source>
</evidence>
<proteinExistence type="predicted"/>
<feature type="compositionally biased region" description="Polar residues" evidence="1">
    <location>
        <begin position="547"/>
        <end position="571"/>
    </location>
</feature>
<dbReference type="AlphaFoldDB" id="A0AAJ0F7U7"/>
<comment type="caution">
    <text evidence="3">The sequence shown here is derived from an EMBL/GenBank/DDBJ whole genome shotgun (WGS) entry which is preliminary data.</text>
</comment>
<name>A0AAJ0F7U7_9PEZI</name>
<dbReference type="Pfam" id="PF10361">
    <property type="entry name" value="DUF2434"/>
    <property type="match status" value="1"/>
</dbReference>
<feature type="transmembrane region" description="Helical" evidence="2">
    <location>
        <begin position="129"/>
        <end position="149"/>
    </location>
</feature>
<feature type="region of interest" description="Disordered" evidence="1">
    <location>
        <begin position="521"/>
        <end position="571"/>
    </location>
</feature>
<dbReference type="EMBL" id="MU839837">
    <property type="protein sequence ID" value="KAK1753703.1"/>
    <property type="molecule type" value="Genomic_DNA"/>
</dbReference>
<evidence type="ECO:0000313" key="4">
    <source>
        <dbReference type="Proteomes" id="UP001239445"/>
    </source>
</evidence>
<feature type="transmembrane region" description="Helical" evidence="2">
    <location>
        <begin position="213"/>
        <end position="231"/>
    </location>
</feature>
<keyword evidence="2" id="KW-1133">Transmembrane helix</keyword>
<dbReference type="InterPro" id="IPR018830">
    <property type="entry name" value="DUF2434"/>
</dbReference>
<accession>A0AAJ0F7U7</accession>
<keyword evidence="2" id="KW-0472">Membrane</keyword>
<feature type="transmembrane region" description="Helical" evidence="2">
    <location>
        <begin position="342"/>
        <end position="363"/>
    </location>
</feature>
<reference evidence="3" key="1">
    <citation type="submission" date="2023-06" db="EMBL/GenBank/DDBJ databases">
        <title>Genome-scale phylogeny and comparative genomics of the fungal order Sordariales.</title>
        <authorList>
            <consortium name="Lawrence Berkeley National Laboratory"/>
            <person name="Hensen N."/>
            <person name="Bonometti L."/>
            <person name="Westerberg I."/>
            <person name="Brannstrom I.O."/>
            <person name="Guillou S."/>
            <person name="Cros-Aarteil S."/>
            <person name="Calhoun S."/>
            <person name="Haridas S."/>
            <person name="Kuo A."/>
            <person name="Mondo S."/>
            <person name="Pangilinan J."/>
            <person name="Riley R."/>
            <person name="Labutti K."/>
            <person name="Andreopoulos B."/>
            <person name="Lipzen A."/>
            <person name="Chen C."/>
            <person name="Yanf M."/>
            <person name="Daum C."/>
            <person name="Ng V."/>
            <person name="Clum A."/>
            <person name="Steindorff A."/>
            <person name="Ohm R."/>
            <person name="Martin F."/>
            <person name="Silar P."/>
            <person name="Natvig D."/>
            <person name="Lalanne C."/>
            <person name="Gautier V."/>
            <person name="Ament-Velasquez S.L."/>
            <person name="Kruys A."/>
            <person name="Hutchinson M.I."/>
            <person name="Powell A.J."/>
            <person name="Barry K."/>
            <person name="Miller A.N."/>
            <person name="Grigoriev I.V."/>
            <person name="Debuchy R."/>
            <person name="Gladieux P."/>
            <person name="Thoren M.H."/>
            <person name="Johannesson H."/>
        </authorList>
    </citation>
    <scope>NUCLEOTIDE SEQUENCE</scope>
    <source>
        <strain evidence="3">PSN4</strain>
    </source>
</reference>
<gene>
    <name evidence="3" type="ORF">QBC47DRAFT_386970</name>
</gene>
<organism evidence="3 4">
    <name type="scientific">Echria macrotheca</name>
    <dbReference type="NCBI Taxonomy" id="438768"/>
    <lineage>
        <taxon>Eukaryota</taxon>
        <taxon>Fungi</taxon>
        <taxon>Dikarya</taxon>
        <taxon>Ascomycota</taxon>
        <taxon>Pezizomycotina</taxon>
        <taxon>Sordariomycetes</taxon>
        <taxon>Sordariomycetidae</taxon>
        <taxon>Sordariales</taxon>
        <taxon>Schizotheciaceae</taxon>
        <taxon>Echria</taxon>
    </lineage>
</organism>
<dbReference type="Proteomes" id="UP001239445">
    <property type="component" value="Unassembled WGS sequence"/>
</dbReference>
<keyword evidence="4" id="KW-1185">Reference proteome</keyword>